<dbReference type="SMART" id="SM00360">
    <property type="entry name" value="RRM"/>
    <property type="match status" value="2"/>
</dbReference>
<reference evidence="4" key="1">
    <citation type="submission" date="2022-03" db="EMBL/GenBank/DDBJ databases">
        <title>A functionally conserved STORR gene fusion in Papaver species that diverged 16.8 million years ago.</title>
        <authorList>
            <person name="Catania T."/>
        </authorList>
    </citation>
    <scope>NUCLEOTIDE SEQUENCE</scope>
    <source>
        <strain evidence="4">S-191538</strain>
    </source>
</reference>
<dbReference type="Pfam" id="PF00076">
    <property type="entry name" value="RRM_1"/>
    <property type="match status" value="2"/>
</dbReference>
<dbReference type="InterPro" id="IPR050886">
    <property type="entry name" value="RNA-binding_reg"/>
</dbReference>
<dbReference type="GO" id="GO:0005634">
    <property type="term" value="C:nucleus"/>
    <property type="evidence" value="ECO:0007669"/>
    <property type="project" value="TreeGrafter"/>
</dbReference>
<name>A0AA41W1R3_PAPNU</name>
<dbReference type="AlphaFoldDB" id="A0AA41W1R3"/>
<dbReference type="GO" id="GO:0003723">
    <property type="term" value="F:RNA binding"/>
    <property type="evidence" value="ECO:0007669"/>
    <property type="project" value="UniProtKB-UniRule"/>
</dbReference>
<dbReference type="EMBL" id="JAJJMA010336644">
    <property type="protein sequence ID" value="MCL7051274.1"/>
    <property type="molecule type" value="Genomic_DNA"/>
</dbReference>
<proteinExistence type="predicted"/>
<dbReference type="InterPro" id="IPR012677">
    <property type="entry name" value="Nucleotide-bd_a/b_plait_sf"/>
</dbReference>
<feature type="domain" description="RRM" evidence="3">
    <location>
        <begin position="7"/>
        <end position="99"/>
    </location>
</feature>
<dbReference type="Gene3D" id="3.30.70.330">
    <property type="match status" value="2"/>
</dbReference>
<sequence length="310" mass="34058">DQDPSHCELFVHGLSLETTSDQLKEVFSDYGAIGQYSIVVDRNTGKSKGYGFILYKHRKSVSKALKEPVKMIGDRMVSFRIASQQQPQQRTIFVRNVDSEISIMKLYSYFLKYGEIEAGPLGYDKYTGKFKGCASFVYKNVEGARRALEEPIKRFAGYTLYCQMAIEDKQKFGPFGVGGFSPYAGVGASFDTQNGVAQISGQGRRLGSGAQPYRQEILTGAAQPYGQGILSGAAQTYGQGTFSGQETEQVQAALAILAAAGHNPSTLSALNPSLAGFSPVSICHLQLCNKEFWELLELRTLFVRIYKVIN</sequence>
<gene>
    <name evidence="4" type="ORF">MKW94_022046</name>
</gene>
<comment type="caution">
    <text evidence="4">The sequence shown here is derived from an EMBL/GenBank/DDBJ whole genome shotgun (WGS) entry which is preliminary data.</text>
</comment>
<dbReference type="InterPro" id="IPR035979">
    <property type="entry name" value="RBD_domain_sf"/>
</dbReference>
<dbReference type="SUPFAM" id="SSF54928">
    <property type="entry name" value="RNA-binding domain, RBD"/>
    <property type="match status" value="2"/>
</dbReference>
<dbReference type="InterPro" id="IPR000504">
    <property type="entry name" value="RRM_dom"/>
</dbReference>
<keyword evidence="5" id="KW-1185">Reference proteome</keyword>
<dbReference type="PROSITE" id="PS50102">
    <property type="entry name" value="RRM"/>
    <property type="match status" value="2"/>
</dbReference>
<feature type="non-terminal residue" evidence="4">
    <location>
        <position position="1"/>
    </location>
</feature>
<evidence type="ECO:0000259" key="3">
    <source>
        <dbReference type="PROSITE" id="PS50102"/>
    </source>
</evidence>
<dbReference type="PANTHER" id="PTHR48024:SF9">
    <property type="entry name" value="UBP1-ASSOCIATED PROTEINS 1A-RELATED"/>
    <property type="match status" value="1"/>
</dbReference>
<feature type="domain" description="RRM" evidence="3">
    <location>
        <begin position="90"/>
        <end position="167"/>
    </location>
</feature>
<organism evidence="4 5">
    <name type="scientific">Papaver nudicaule</name>
    <name type="common">Iceland poppy</name>
    <dbReference type="NCBI Taxonomy" id="74823"/>
    <lineage>
        <taxon>Eukaryota</taxon>
        <taxon>Viridiplantae</taxon>
        <taxon>Streptophyta</taxon>
        <taxon>Embryophyta</taxon>
        <taxon>Tracheophyta</taxon>
        <taxon>Spermatophyta</taxon>
        <taxon>Magnoliopsida</taxon>
        <taxon>Ranunculales</taxon>
        <taxon>Papaveraceae</taxon>
        <taxon>Papaveroideae</taxon>
        <taxon>Papaver</taxon>
    </lineage>
</organism>
<protein>
    <recommendedName>
        <fullName evidence="3">RRM domain-containing protein</fullName>
    </recommendedName>
</protein>
<dbReference type="PANTHER" id="PTHR48024">
    <property type="entry name" value="GEO13361P1-RELATED"/>
    <property type="match status" value="1"/>
</dbReference>
<accession>A0AA41W1R3</accession>
<evidence type="ECO:0000256" key="1">
    <source>
        <dbReference type="ARBA" id="ARBA00022884"/>
    </source>
</evidence>
<evidence type="ECO:0000313" key="5">
    <source>
        <dbReference type="Proteomes" id="UP001177140"/>
    </source>
</evidence>
<dbReference type="Proteomes" id="UP001177140">
    <property type="component" value="Unassembled WGS sequence"/>
</dbReference>
<keyword evidence="1 2" id="KW-0694">RNA-binding</keyword>
<evidence type="ECO:0000313" key="4">
    <source>
        <dbReference type="EMBL" id="MCL7051274.1"/>
    </source>
</evidence>
<evidence type="ECO:0000256" key="2">
    <source>
        <dbReference type="PROSITE-ProRule" id="PRU00176"/>
    </source>
</evidence>